<reference evidence="1 2" key="1">
    <citation type="submission" date="2014-02" db="EMBL/GenBank/DDBJ databases">
        <title>Whole genome shotgun sequence of Rhodococcus wratislaviensis NBRC 100605.</title>
        <authorList>
            <person name="Hosoyama A."/>
            <person name="Tsuchikane K."/>
            <person name="Yoshida I."/>
            <person name="Ohji S."/>
            <person name="Ichikawa N."/>
            <person name="Yamazoe A."/>
            <person name="Fujita N."/>
        </authorList>
    </citation>
    <scope>NUCLEOTIDE SEQUENCE [LARGE SCALE GENOMIC DNA]</scope>
    <source>
        <strain evidence="1 2">NBRC 100605</strain>
    </source>
</reference>
<dbReference type="Proteomes" id="UP000019491">
    <property type="component" value="Unassembled WGS sequence"/>
</dbReference>
<evidence type="ECO:0000313" key="1">
    <source>
        <dbReference type="EMBL" id="GAF44723.1"/>
    </source>
</evidence>
<dbReference type="EMBL" id="BAWF01000014">
    <property type="protein sequence ID" value="GAF44723.1"/>
    <property type="molecule type" value="Genomic_DNA"/>
</dbReference>
<dbReference type="AlphaFoldDB" id="X0PPS9"/>
<evidence type="ECO:0000313" key="2">
    <source>
        <dbReference type="Proteomes" id="UP000019491"/>
    </source>
</evidence>
<proteinExistence type="predicted"/>
<protein>
    <submittedName>
        <fullName evidence="1">Uncharacterized protein</fullName>
    </submittedName>
</protein>
<sequence length="115" mass="12362">MALLSPKCDELTTATLAARVHRIGAPIYTRPRDGFRCGASGPETSVFNPILYGLFAIELRLSLCSGCEEGAPKSWPCRRPTARDDAPTVDRVAATERHRIFICGKASESVVGEAG</sequence>
<organism evidence="1 2">
    <name type="scientific">Rhodococcus wratislaviensis NBRC 100605</name>
    <dbReference type="NCBI Taxonomy" id="1219028"/>
    <lineage>
        <taxon>Bacteria</taxon>
        <taxon>Bacillati</taxon>
        <taxon>Actinomycetota</taxon>
        <taxon>Actinomycetes</taxon>
        <taxon>Mycobacteriales</taxon>
        <taxon>Nocardiaceae</taxon>
        <taxon>Rhodococcus</taxon>
    </lineage>
</organism>
<gene>
    <name evidence="1" type="ORF">RW1_014_01860</name>
</gene>
<comment type="caution">
    <text evidence="1">The sequence shown here is derived from an EMBL/GenBank/DDBJ whole genome shotgun (WGS) entry which is preliminary data.</text>
</comment>
<name>X0PPS9_RHOWR</name>
<accession>X0PPS9</accession>
<keyword evidence="2" id="KW-1185">Reference proteome</keyword>